<accession>A0A1Y5SN86</accession>
<dbReference type="RefSeq" id="WP_085864707.1">
    <property type="nucleotide sequence ID" value="NZ_FWFT01000003.1"/>
</dbReference>
<dbReference type="Pfam" id="PF26233">
    <property type="entry name" value="NicX"/>
    <property type="match status" value="1"/>
</dbReference>
<evidence type="ECO:0000313" key="2">
    <source>
        <dbReference type="EMBL" id="SLN44593.1"/>
    </source>
</evidence>
<sequence>MLQERPEGKWIASFRRVLKLNGIGAGTSVAIVAESQSRPILRELSALALYDLGAEYFTVDLPTPSQTAPVPVKSTGASNAIANMRPVIEALKGVDVIVDVTVEGLLHAEEWPEIEEAGTRLFVVCNEHPEILERTEPQAALGPKVDRGIEMLRDASQMRVTSKAGTDLVIDIRDAPCGGTPGFTEAQGGVAHWPGGLCLCFPGKNTINGRIVMAPGDMNLTFKTYLNSPLDFRIEDDFVREIGGDSVDADLFREYLAAWEDPIAYGLSHVGWGMNPRARWESMALYDKRDVQATEFRAWAGNFLWSTGSNQYAGRFTLGHFDLPMRGCTITLDGTPVVVDGHLQGDLA</sequence>
<evidence type="ECO:0000313" key="3">
    <source>
        <dbReference type="Proteomes" id="UP000193623"/>
    </source>
</evidence>
<name>A0A1Y5SN86_9RHOB</name>
<dbReference type="GO" id="GO:0047075">
    <property type="term" value="F:2,5-dihydroxypyridine 5,6-dioxygenase activity"/>
    <property type="evidence" value="ECO:0007669"/>
    <property type="project" value="UniProtKB-EC"/>
</dbReference>
<dbReference type="InterPro" id="IPR058739">
    <property type="entry name" value="NicX"/>
</dbReference>
<evidence type="ECO:0000256" key="1">
    <source>
        <dbReference type="ARBA" id="ARBA00022723"/>
    </source>
</evidence>
<dbReference type="EMBL" id="FWFT01000003">
    <property type="protein sequence ID" value="SLN44593.1"/>
    <property type="molecule type" value="Genomic_DNA"/>
</dbReference>
<protein>
    <submittedName>
        <fullName evidence="2">2,5-dihydroxypyridine 5,6-dioxygenase</fullName>
        <ecNumber evidence="2">1.13.11.9</ecNumber>
    </submittedName>
</protein>
<dbReference type="GO" id="GO:0046872">
    <property type="term" value="F:metal ion binding"/>
    <property type="evidence" value="ECO:0007669"/>
    <property type="project" value="UniProtKB-KW"/>
</dbReference>
<keyword evidence="2" id="KW-0560">Oxidoreductase</keyword>
<dbReference type="EC" id="1.13.11.9" evidence="2"/>
<dbReference type="InterPro" id="IPR052170">
    <property type="entry name" value="M29_Exopeptidase"/>
</dbReference>
<dbReference type="AlphaFoldDB" id="A0A1Y5SN86"/>
<proteinExistence type="predicted"/>
<keyword evidence="3" id="KW-1185">Reference proteome</keyword>
<dbReference type="PANTHER" id="PTHR34448">
    <property type="entry name" value="AMINOPEPTIDASE"/>
    <property type="match status" value="1"/>
</dbReference>
<dbReference type="Proteomes" id="UP000193623">
    <property type="component" value="Unassembled WGS sequence"/>
</dbReference>
<keyword evidence="2" id="KW-0223">Dioxygenase</keyword>
<gene>
    <name evidence="2" type="primary">nicX</name>
    <name evidence="2" type="ORF">PSJ8397_02311</name>
</gene>
<dbReference type="PANTHER" id="PTHR34448:SF1">
    <property type="entry name" value="BLL6088 PROTEIN"/>
    <property type="match status" value="1"/>
</dbReference>
<reference evidence="2 3" key="1">
    <citation type="submission" date="2017-03" db="EMBL/GenBank/DDBJ databases">
        <authorList>
            <person name="Afonso C.L."/>
            <person name="Miller P.J."/>
            <person name="Scott M.A."/>
            <person name="Spackman E."/>
            <person name="Goraichik I."/>
            <person name="Dimitrov K.M."/>
            <person name="Suarez D.L."/>
            <person name="Swayne D.E."/>
        </authorList>
    </citation>
    <scope>NUCLEOTIDE SEQUENCE [LARGE SCALE GENOMIC DNA]</scope>
    <source>
        <strain evidence="2 3">CECT 8397</strain>
    </source>
</reference>
<keyword evidence="1" id="KW-0479">Metal-binding</keyword>
<dbReference type="OrthoDB" id="6918951at2"/>
<organism evidence="2 3">
    <name type="scientific">Pseudooctadecabacter jejudonensis</name>
    <dbReference type="NCBI Taxonomy" id="1391910"/>
    <lineage>
        <taxon>Bacteria</taxon>
        <taxon>Pseudomonadati</taxon>
        <taxon>Pseudomonadota</taxon>
        <taxon>Alphaproteobacteria</taxon>
        <taxon>Rhodobacterales</taxon>
        <taxon>Paracoccaceae</taxon>
        <taxon>Pseudooctadecabacter</taxon>
    </lineage>
</organism>